<dbReference type="RefSeq" id="XP_001023624.2">
    <property type="nucleotide sequence ID" value="XM_001023624.2"/>
</dbReference>
<reference evidence="4" key="1">
    <citation type="journal article" date="2006" name="PLoS Biol.">
        <title>Macronuclear genome sequence of the ciliate Tetrahymena thermophila, a model eukaryote.</title>
        <authorList>
            <person name="Eisen J.A."/>
            <person name="Coyne R.S."/>
            <person name="Wu M."/>
            <person name="Wu D."/>
            <person name="Thiagarajan M."/>
            <person name="Wortman J.R."/>
            <person name="Badger J.H."/>
            <person name="Ren Q."/>
            <person name="Amedeo P."/>
            <person name="Jones K.M."/>
            <person name="Tallon L.J."/>
            <person name="Delcher A.L."/>
            <person name="Salzberg S.L."/>
            <person name="Silva J.C."/>
            <person name="Haas B.J."/>
            <person name="Majoros W.H."/>
            <person name="Farzad M."/>
            <person name="Carlton J.M."/>
            <person name="Smith R.K. Jr."/>
            <person name="Garg J."/>
            <person name="Pearlman R.E."/>
            <person name="Karrer K.M."/>
            <person name="Sun L."/>
            <person name="Manning G."/>
            <person name="Elde N.C."/>
            <person name="Turkewitz A.P."/>
            <person name="Asai D.J."/>
            <person name="Wilkes D.E."/>
            <person name="Wang Y."/>
            <person name="Cai H."/>
            <person name="Collins K."/>
            <person name="Stewart B.A."/>
            <person name="Lee S.R."/>
            <person name="Wilamowska K."/>
            <person name="Weinberg Z."/>
            <person name="Ruzzo W.L."/>
            <person name="Wloga D."/>
            <person name="Gaertig J."/>
            <person name="Frankel J."/>
            <person name="Tsao C.-C."/>
            <person name="Gorovsky M.A."/>
            <person name="Keeling P.J."/>
            <person name="Waller R.F."/>
            <person name="Patron N.J."/>
            <person name="Cherry J.M."/>
            <person name="Stover N.A."/>
            <person name="Krieger C.J."/>
            <person name="del Toro C."/>
            <person name="Ryder H.F."/>
            <person name="Williamson S.C."/>
            <person name="Barbeau R.A."/>
            <person name="Hamilton E.P."/>
            <person name="Orias E."/>
        </authorList>
    </citation>
    <scope>NUCLEOTIDE SEQUENCE [LARGE SCALE GENOMIC DNA]</scope>
    <source>
        <strain evidence="4">SB210</strain>
    </source>
</reference>
<keyword evidence="1" id="KW-0175">Coiled coil</keyword>
<gene>
    <name evidence="3" type="ORF">TTHERM_00730280</name>
</gene>
<protein>
    <submittedName>
        <fullName evidence="3">Uncharacterized protein</fullName>
    </submittedName>
</protein>
<feature type="compositionally biased region" description="Polar residues" evidence="2">
    <location>
        <begin position="635"/>
        <end position="671"/>
    </location>
</feature>
<organism evidence="3 4">
    <name type="scientific">Tetrahymena thermophila (strain SB210)</name>
    <dbReference type="NCBI Taxonomy" id="312017"/>
    <lineage>
        <taxon>Eukaryota</taxon>
        <taxon>Sar</taxon>
        <taxon>Alveolata</taxon>
        <taxon>Ciliophora</taxon>
        <taxon>Intramacronucleata</taxon>
        <taxon>Oligohymenophorea</taxon>
        <taxon>Hymenostomatida</taxon>
        <taxon>Tetrahymenina</taxon>
        <taxon>Tetrahymenidae</taxon>
        <taxon>Tetrahymena</taxon>
    </lineage>
</organism>
<accession>Q245I5</accession>
<dbReference type="KEGG" id="tet:TTHERM_00730280"/>
<evidence type="ECO:0000256" key="2">
    <source>
        <dbReference type="SAM" id="MobiDB-lite"/>
    </source>
</evidence>
<dbReference type="GeneID" id="7831752"/>
<evidence type="ECO:0000313" key="3">
    <source>
        <dbReference type="EMBL" id="EAS03379.2"/>
    </source>
</evidence>
<dbReference type="EMBL" id="GG662485">
    <property type="protein sequence ID" value="EAS03379.2"/>
    <property type="molecule type" value="Genomic_DNA"/>
</dbReference>
<dbReference type="InParanoid" id="Q245I5"/>
<name>Q245I5_TETTS</name>
<feature type="compositionally biased region" description="Polar residues" evidence="2">
    <location>
        <begin position="332"/>
        <end position="355"/>
    </location>
</feature>
<keyword evidence="4" id="KW-1185">Reference proteome</keyword>
<dbReference type="Proteomes" id="UP000009168">
    <property type="component" value="Unassembled WGS sequence"/>
</dbReference>
<feature type="region of interest" description="Disordered" evidence="2">
    <location>
        <begin position="477"/>
        <end position="498"/>
    </location>
</feature>
<dbReference type="HOGENOM" id="CLU_318723_0_0_1"/>
<feature type="region of interest" description="Disordered" evidence="2">
    <location>
        <begin position="327"/>
        <end position="366"/>
    </location>
</feature>
<feature type="region of interest" description="Disordered" evidence="2">
    <location>
        <begin position="250"/>
        <end position="289"/>
    </location>
</feature>
<feature type="compositionally biased region" description="Polar residues" evidence="2">
    <location>
        <begin position="250"/>
        <end position="275"/>
    </location>
</feature>
<proteinExistence type="predicted"/>
<sequence>MIQQQIVFDRYYTLILQIYQQFYLLQINYLINQLTKFCFILFDQVLYNKTFIFKLINQILNQLNIKLIKLVQMNRKNSGQEIGQGNQYNLENSSDLELYEVNFQQKKMSSKAKSNNLQEEYHYEEGNDDYINIYKDPIRSEDEEQDSSQQQQDNHNQNQHYLYNNHENHDDDDDDELDEVNGISQNSQRQRYATQDYLQQNCYGEDQQNQQANYAEIVRGQIQQHNQELEHISQDYLNQQIQKNINEFQNESNQQMPPSEIKTQLSKNSTSQVAKNSSSQHSSEQNEENIRFEKQLSKMTPEEAEIEYQNRYQKQLLELQQKQQSFKKGIDQSGTSSQANSSKQTFTIQSSNPSHQIKSQQVSQTKKQETVQQQSQQQYKNQSLTQKFSQQSIKDVNSLEQLKTVKSSLMISSQETLQNNLHGTQANIPRLSQISETISKDSKVQTKSSVIKNNTNTIISINNNNNNNSIMSNKKQYHSYQNATQQRPQSSQPKKQDHQTELLCNIYYHGMQIKQEKEEKLKNIQREIETKDLQKCTFKPKLTEKAQRLSLNNNNYLPIEDKTQIYMKRKQILIEKRIEEKKKEETVGCTFRPQINPKKYKSLPQDDEHNMSVYDRQIEWQKKVSEKNTERMKNSYASIMTPSKKTESQTRNNSTQKKSNYNQQNHSNATITNSAKRLKGYEQEKGFFSEKRVSPTFLTYLNCKYDYNHSNSIDYQKNQEIPQILTTKPQEKDQIYQVQNFDANQSETQNQKIQKAIEVCQELENNLKQSGLIQNNKEQNSEYTFGTTNQQTAAFFQQKEQNQQQGLSKNSNQPKIFQQKNKNQMYFSENIQINQSIQSMKQKHSVPSRIDQIKQTINKSLQDQFQSSKSISKSSSNAQLLKQYSYQNTIPQKVNFSGISQLNNIVVQNNHYTLNDPNSQQDVDEFQIVKQQLGNNFYKQYKDKAQQNKNSSFQDAQFFSSKSQQIANQNNQKILYQQAIKINKEIKELQGQQRHDNSQYLQQQQQQQVLEEYDMNQINQ</sequence>
<dbReference type="AlphaFoldDB" id="Q245I5"/>
<feature type="coiled-coil region" evidence="1">
    <location>
        <begin position="215"/>
        <end position="242"/>
    </location>
</feature>
<evidence type="ECO:0000313" key="4">
    <source>
        <dbReference type="Proteomes" id="UP000009168"/>
    </source>
</evidence>
<feature type="region of interest" description="Disordered" evidence="2">
    <location>
        <begin position="634"/>
        <end position="671"/>
    </location>
</feature>
<feature type="compositionally biased region" description="Low complexity" evidence="2">
    <location>
        <begin position="356"/>
        <end position="366"/>
    </location>
</feature>
<evidence type="ECO:0000256" key="1">
    <source>
        <dbReference type="SAM" id="Coils"/>
    </source>
</evidence>